<dbReference type="AlphaFoldDB" id="A0A7T8K1J6"/>
<dbReference type="Proteomes" id="UP000595437">
    <property type="component" value="Chromosome 10"/>
</dbReference>
<protein>
    <submittedName>
        <fullName evidence="1">Uncharacterized protein</fullName>
    </submittedName>
</protein>
<sequence>MILLGRFCYRPMLTVGLGAVLSQWVDELDRPVAFRIKKVDSGRNHLFQMTRRRQGYIRREEV</sequence>
<gene>
    <name evidence="1" type="ORF">FKW44_015855</name>
</gene>
<keyword evidence="2" id="KW-1185">Reference proteome</keyword>
<evidence type="ECO:0000313" key="2">
    <source>
        <dbReference type="Proteomes" id="UP000595437"/>
    </source>
</evidence>
<accession>A0A7T8K1J6</accession>
<reference evidence="2" key="1">
    <citation type="submission" date="2021-01" db="EMBL/GenBank/DDBJ databases">
        <title>Caligus Genome Assembly.</title>
        <authorList>
            <person name="Gallardo-Escarate C."/>
        </authorList>
    </citation>
    <scope>NUCLEOTIDE SEQUENCE [LARGE SCALE GENOMIC DNA]</scope>
</reference>
<name>A0A7T8K1J6_CALRO</name>
<dbReference type="EMBL" id="CP045899">
    <property type="protein sequence ID" value="QQP41470.1"/>
    <property type="molecule type" value="Genomic_DNA"/>
</dbReference>
<organism evidence="1 2">
    <name type="scientific">Caligus rogercresseyi</name>
    <name type="common">Sea louse</name>
    <dbReference type="NCBI Taxonomy" id="217165"/>
    <lineage>
        <taxon>Eukaryota</taxon>
        <taxon>Metazoa</taxon>
        <taxon>Ecdysozoa</taxon>
        <taxon>Arthropoda</taxon>
        <taxon>Crustacea</taxon>
        <taxon>Multicrustacea</taxon>
        <taxon>Hexanauplia</taxon>
        <taxon>Copepoda</taxon>
        <taxon>Siphonostomatoida</taxon>
        <taxon>Caligidae</taxon>
        <taxon>Caligus</taxon>
    </lineage>
</organism>
<evidence type="ECO:0000313" key="1">
    <source>
        <dbReference type="EMBL" id="QQP41470.1"/>
    </source>
</evidence>
<proteinExistence type="predicted"/>